<evidence type="ECO:0000256" key="3">
    <source>
        <dbReference type="ARBA" id="ARBA00022449"/>
    </source>
</evidence>
<comment type="caution">
    <text evidence="12">The sequence shown here is derived from an EMBL/GenBank/DDBJ whole genome shotgun (WGS) entry which is preliminary data.</text>
</comment>
<keyword evidence="4" id="KW-0633">Potassium transport</keyword>
<protein>
    <submittedName>
        <fullName evidence="12">Uncharacterized protein</fullName>
    </submittedName>
</protein>
<dbReference type="PANTHER" id="PTHR33650">
    <property type="entry name" value="CHLOROPLAST ENVELOPE MEMBRANE PROTEIN-RELATED"/>
    <property type="match status" value="1"/>
</dbReference>
<proteinExistence type="inferred from homology"/>
<dbReference type="InterPro" id="IPR004282">
    <property type="entry name" value="CemA"/>
</dbReference>
<keyword evidence="5" id="KW-0812">Transmembrane</keyword>
<evidence type="ECO:0000313" key="13">
    <source>
        <dbReference type="Proteomes" id="UP000266723"/>
    </source>
</evidence>
<evidence type="ECO:0000256" key="5">
    <source>
        <dbReference type="ARBA" id="ARBA00022692"/>
    </source>
</evidence>
<keyword evidence="7" id="KW-0630">Potassium</keyword>
<keyword evidence="10" id="KW-0472">Membrane</keyword>
<keyword evidence="9" id="KW-0406">Ion transport</keyword>
<keyword evidence="2" id="KW-0813">Transport</keyword>
<dbReference type="PANTHER" id="PTHR33650:SF1">
    <property type="entry name" value="CHLOROPLAST ENVELOPE MEMBRANE PROTEIN"/>
    <property type="match status" value="1"/>
</dbReference>
<evidence type="ECO:0000256" key="6">
    <source>
        <dbReference type="ARBA" id="ARBA00022781"/>
    </source>
</evidence>
<evidence type="ECO:0000256" key="2">
    <source>
        <dbReference type="ARBA" id="ARBA00022448"/>
    </source>
</evidence>
<sequence>MSLMSSSLVLCHCLSYHTMRFVPSEGKKDSKRRRSWWQRFFFDDDDVNWLGLSDDDIVDEMSDEEKLETWKRRAEAHCEVTGRVEEDDILYEEDKTVFLLMHLRNRQFFLAILIVIPWALDFLAHDYVCTHALFGLVISSFTTVKYVKTVPLAAKTLDVRRSQKRLHLFLMMIYGGSCGPHYCCFRVREEWEIREPESICQHMVALLKVYRISDTGKAFLIILVTDIFLG</sequence>
<evidence type="ECO:0000256" key="9">
    <source>
        <dbReference type="ARBA" id="ARBA00023065"/>
    </source>
</evidence>
<evidence type="ECO:0000256" key="11">
    <source>
        <dbReference type="ARBA" id="ARBA00043980"/>
    </source>
</evidence>
<keyword evidence="8" id="KW-1133">Transmembrane helix</keyword>
<evidence type="ECO:0000256" key="8">
    <source>
        <dbReference type="ARBA" id="ARBA00022989"/>
    </source>
</evidence>
<evidence type="ECO:0000256" key="1">
    <source>
        <dbReference type="ARBA" id="ARBA00004141"/>
    </source>
</evidence>
<keyword evidence="6" id="KW-0375">Hydrogen ion transport</keyword>
<dbReference type="Proteomes" id="UP000266723">
    <property type="component" value="Unassembled WGS sequence"/>
</dbReference>
<keyword evidence="13" id="KW-1185">Reference proteome</keyword>
<evidence type="ECO:0000256" key="7">
    <source>
        <dbReference type="ARBA" id="ARBA00022958"/>
    </source>
</evidence>
<comment type="subcellular location">
    <subcellularLocation>
        <location evidence="1">Membrane</location>
        <topology evidence="1">Multi-pass membrane protein</topology>
    </subcellularLocation>
</comment>
<reference evidence="12 13" key="1">
    <citation type="journal article" date="2020" name="BMC Genomics">
        <title>Intraspecific diversification of the crop wild relative Brassica cretica Lam. using demographic model selection.</title>
        <authorList>
            <person name="Kioukis A."/>
            <person name="Michalopoulou V.A."/>
            <person name="Briers L."/>
            <person name="Pirintsos S."/>
            <person name="Studholme D.J."/>
            <person name="Pavlidis P."/>
            <person name="Sarris P.F."/>
        </authorList>
    </citation>
    <scope>NUCLEOTIDE SEQUENCE [LARGE SCALE GENOMIC DNA]</scope>
    <source>
        <strain evidence="13">cv. PFS-1207/04</strain>
    </source>
</reference>
<evidence type="ECO:0000313" key="12">
    <source>
        <dbReference type="EMBL" id="KAF3549225.1"/>
    </source>
</evidence>
<comment type="similarity">
    <text evidence="11">Belongs to the CemA family.</text>
</comment>
<evidence type="ECO:0000256" key="10">
    <source>
        <dbReference type="ARBA" id="ARBA00023136"/>
    </source>
</evidence>
<gene>
    <name evidence="12" type="ORF">DY000_02010209</name>
</gene>
<organism evidence="12 13">
    <name type="scientific">Brassica cretica</name>
    <name type="common">Mustard</name>
    <dbReference type="NCBI Taxonomy" id="69181"/>
    <lineage>
        <taxon>Eukaryota</taxon>
        <taxon>Viridiplantae</taxon>
        <taxon>Streptophyta</taxon>
        <taxon>Embryophyta</taxon>
        <taxon>Tracheophyta</taxon>
        <taxon>Spermatophyta</taxon>
        <taxon>Magnoliopsida</taxon>
        <taxon>eudicotyledons</taxon>
        <taxon>Gunneridae</taxon>
        <taxon>Pentapetalae</taxon>
        <taxon>rosids</taxon>
        <taxon>malvids</taxon>
        <taxon>Brassicales</taxon>
        <taxon>Brassicaceae</taxon>
        <taxon>Brassiceae</taxon>
        <taxon>Brassica</taxon>
    </lineage>
</organism>
<accession>A0ABQ7CC15</accession>
<keyword evidence="3" id="KW-0050">Antiport</keyword>
<name>A0ABQ7CC15_BRACR</name>
<dbReference type="EMBL" id="QGKV02000832">
    <property type="protein sequence ID" value="KAF3549225.1"/>
    <property type="molecule type" value="Genomic_DNA"/>
</dbReference>
<evidence type="ECO:0000256" key="4">
    <source>
        <dbReference type="ARBA" id="ARBA00022538"/>
    </source>
</evidence>